<dbReference type="RefSeq" id="WP_188384385.1">
    <property type="nucleotide sequence ID" value="NZ_BMEY01000008.1"/>
</dbReference>
<dbReference type="EMBL" id="BMEY01000008">
    <property type="protein sequence ID" value="GGA74948.1"/>
    <property type="molecule type" value="Genomic_DNA"/>
</dbReference>
<evidence type="ECO:0000313" key="1">
    <source>
        <dbReference type="EMBL" id="GGA74948.1"/>
    </source>
</evidence>
<name>A0A916RX21_9BACI</name>
<sequence>MGKRWVVFLFLIAGVLIITACSKDDNENSNGEQFDINAKLSLDNLSGMFYGFRSDFGGNECGGICWDIYTFLQGNKVLVGVPANGGPEKIDCTVDSCQDYTIENGQLIIGSDSFPIEIIGDTLRINDVQLTRVTPVPEGTVFNNQYKYISYSGLIGITGGASSKTLFLTLNPDGTFELNGVSIGSVGGLSGTNTSGGFTDDTQVGTYTIENNTIELTGSDGTVENILFFIHDGNVNDIQLGERNYYVDED</sequence>
<protein>
    <recommendedName>
        <fullName evidence="3">Lipoprotein</fullName>
    </recommendedName>
</protein>
<dbReference type="AlphaFoldDB" id="A0A916RX21"/>
<comment type="caution">
    <text evidence="1">The sequence shown here is derived from an EMBL/GenBank/DDBJ whole genome shotgun (WGS) entry which is preliminary data.</text>
</comment>
<reference evidence="1" key="1">
    <citation type="journal article" date="2014" name="Int. J. Syst. Evol. Microbiol.">
        <title>Complete genome sequence of Corynebacterium casei LMG S-19264T (=DSM 44701T), isolated from a smear-ripened cheese.</title>
        <authorList>
            <consortium name="US DOE Joint Genome Institute (JGI-PGF)"/>
            <person name="Walter F."/>
            <person name="Albersmeier A."/>
            <person name="Kalinowski J."/>
            <person name="Ruckert C."/>
        </authorList>
    </citation>
    <scope>NUCLEOTIDE SEQUENCE</scope>
    <source>
        <strain evidence="1">CGMCC 1.12408</strain>
    </source>
</reference>
<accession>A0A916RX21</accession>
<reference evidence="1" key="2">
    <citation type="submission" date="2020-09" db="EMBL/GenBank/DDBJ databases">
        <authorList>
            <person name="Sun Q."/>
            <person name="Zhou Y."/>
        </authorList>
    </citation>
    <scope>NUCLEOTIDE SEQUENCE</scope>
    <source>
        <strain evidence="1">CGMCC 1.12408</strain>
    </source>
</reference>
<dbReference type="Proteomes" id="UP000613512">
    <property type="component" value="Unassembled WGS sequence"/>
</dbReference>
<gene>
    <name evidence="1" type="ORF">GCM10008025_18330</name>
</gene>
<proteinExistence type="predicted"/>
<evidence type="ECO:0008006" key="3">
    <source>
        <dbReference type="Google" id="ProtNLM"/>
    </source>
</evidence>
<keyword evidence="2" id="KW-1185">Reference proteome</keyword>
<organism evidence="1 2">
    <name type="scientific">Ornithinibacillus halotolerans</name>
    <dbReference type="NCBI Taxonomy" id="1274357"/>
    <lineage>
        <taxon>Bacteria</taxon>
        <taxon>Bacillati</taxon>
        <taxon>Bacillota</taxon>
        <taxon>Bacilli</taxon>
        <taxon>Bacillales</taxon>
        <taxon>Bacillaceae</taxon>
        <taxon>Ornithinibacillus</taxon>
    </lineage>
</organism>
<dbReference type="PROSITE" id="PS51257">
    <property type="entry name" value="PROKAR_LIPOPROTEIN"/>
    <property type="match status" value="1"/>
</dbReference>
<evidence type="ECO:0000313" key="2">
    <source>
        <dbReference type="Proteomes" id="UP000613512"/>
    </source>
</evidence>